<dbReference type="SMART" id="SM00387">
    <property type="entry name" value="HATPase_c"/>
    <property type="match status" value="1"/>
</dbReference>
<keyword evidence="10 17" id="KW-0418">Kinase</keyword>
<evidence type="ECO:0000256" key="13">
    <source>
        <dbReference type="ARBA" id="ARBA00023012"/>
    </source>
</evidence>
<dbReference type="GO" id="GO:0016301">
    <property type="term" value="F:kinase activity"/>
    <property type="evidence" value="ECO:0007669"/>
    <property type="project" value="UniProtKB-KW"/>
</dbReference>
<keyword evidence="9" id="KW-0547">Nucleotide-binding</keyword>
<evidence type="ECO:0000256" key="1">
    <source>
        <dbReference type="ARBA" id="ARBA00000085"/>
    </source>
</evidence>
<evidence type="ECO:0000256" key="7">
    <source>
        <dbReference type="ARBA" id="ARBA00022679"/>
    </source>
</evidence>
<keyword evidence="8" id="KW-0812">Transmembrane</keyword>
<keyword evidence="5" id="KW-0997">Cell inner membrane</keyword>
<evidence type="ECO:0000256" key="4">
    <source>
        <dbReference type="ARBA" id="ARBA00022475"/>
    </source>
</evidence>
<dbReference type="InterPro" id="IPR036097">
    <property type="entry name" value="HisK_dim/P_sf"/>
</dbReference>
<dbReference type="Gene3D" id="1.10.287.130">
    <property type="match status" value="1"/>
</dbReference>
<dbReference type="PANTHER" id="PTHR44936">
    <property type="entry name" value="SENSOR PROTEIN CREC"/>
    <property type="match status" value="1"/>
</dbReference>
<evidence type="ECO:0000259" key="15">
    <source>
        <dbReference type="PROSITE" id="PS50109"/>
    </source>
</evidence>
<dbReference type="SMART" id="SM00304">
    <property type="entry name" value="HAMP"/>
    <property type="match status" value="1"/>
</dbReference>
<dbReference type="PANTHER" id="PTHR44936:SF5">
    <property type="entry name" value="SENSOR HISTIDINE KINASE ENVZ"/>
    <property type="match status" value="1"/>
</dbReference>
<dbReference type="Pfam" id="PF00672">
    <property type="entry name" value="HAMP"/>
    <property type="match status" value="1"/>
</dbReference>
<evidence type="ECO:0000313" key="17">
    <source>
        <dbReference type="EMBL" id="MDR6586472.1"/>
    </source>
</evidence>
<evidence type="ECO:0000256" key="14">
    <source>
        <dbReference type="ARBA" id="ARBA00023136"/>
    </source>
</evidence>
<evidence type="ECO:0000259" key="16">
    <source>
        <dbReference type="PROSITE" id="PS50885"/>
    </source>
</evidence>
<dbReference type="CDD" id="cd00082">
    <property type="entry name" value="HisKA"/>
    <property type="match status" value="1"/>
</dbReference>
<keyword evidence="18" id="KW-1185">Reference proteome</keyword>
<dbReference type="Pfam" id="PF02518">
    <property type="entry name" value="HATPase_c"/>
    <property type="match status" value="1"/>
</dbReference>
<keyword evidence="6" id="KW-0597">Phosphoprotein</keyword>
<sequence length="435" mass="48463">MRLWPRTMTGQLLALLLVGLVAAHAIGLMLVLGNGERIHVISREQMAEHAAIAWRLGLLPTPEARAALHQASLDSRRYTLDPQPHIDAQHQRGRDQDILRQRLQDMLALPADALRVSLYESPEGPATLRMALRTPDGHWVNTVQFPVITQGWQRPLRFSVPVSTLPVLVIVALFLRRILRPIKALAQAAERVSRGEQIDALPVTGPQEARDVTSAFNLMQQRLRRFVEDRTRMLAAISHDLRTPITSLRLRAELVDDAALRTAMIRTLEEMRAMVEETMHFARDDAHAEATQQIDLQALLREIAEEQSAQGHQVLLEEATSQPYRCRPIHMRRALGNLVDNAVRYGQRARLSLRAQSDGALTILVDDDGPGIAEAQLEEVFKPFVRLDPARHRGRDSHVGLGLAIARSSVEAHGGRLLLCNRSGGGLRAQVSLPA</sequence>
<evidence type="ECO:0000256" key="5">
    <source>
        <dbReference type="ARBA" id="ARBA00022519"/>
    </source>
</evidence>
<dbReference type="PROSITE" id="PS50109">
    <property type="entry name" value="HIS_KIN"/>
    <property type="match status" value="1"/>
</dbReference>
<dbReference type="Pfam" id="PF00512">
    <property type="entry name" value="HisKA"/>
    <property type="match status" value="1"/>
</dbReference>
<dbReference type="Gene3D" id="3.30.565.10">
    <property type="entry name" value="Histidine kinase-like ATPase, C-terminal domain"/>
    <property type="match status" value="1"/>
</dbReference>
<dbReference type="InterPro" id="IPR036890">
    <property type="entry name" value="HATPase_C_sf"/>
</dbReference>
<keyword evidence="12" id="KW-1133">Transmembrane helix</keyword>
<dbReference type="Proteomes" id="UP001260715">
    <property type="component" value="Unassembled WGS sequence"/>
</dbReference>
<reference evidence="17 18" key="1">
    <citation type="submission" date="2023-07" db="EMBL/GenBank/DDBJ databases">
        <title>Sorghum-associated microbial communities from plants grown in Nebraska, USA.</title>
        <authorList>
            <person name="Schachtman D."/>
        </authorList>
    </citation>
    <scope>NUCLEOTIDE SEQUENCE [LARGE SCALE GENOMIC DNA]</scope>
    <source>
        <strain evidence="17 18">596</strain>
    </source>
</reference>
<evidence type="ECO:0000256" key="9">
    <source>
        <dbReference type="ARBA" id="ARBA00022741"/>
    </source>
</evidence>
<feature type="domain" description="HAMP" evidence="16">
    <location>
        <begin position="176"/>
        <end position="228"/>
    </location>
</feature>
<evidence type="ECO:0000313" key="18">
    <source>
        <dbReference type="Proteomes" id="UP001260715"/>
    </source>
</evidence>
<dbReference type="InterPro" id="IPR005467">
    <property type="entry name" value="His_kinase_dom"/>
</dbReference>
<evidence type="ECO:0000256" key="2">
    <source>
        <dbReference type="ARBA" id="ARBA00004429"/>
    </source>
</evidence>
<evidence type="ECO:0000256" key="6">
    <source>
        <dbReference type="ARBA" id="ARBA00022553"/>
    </source>
</evidence>
<dbReference type="InterPro" id="IPR003661">
    <property type="entry name" value="HisK_dim/P_dom"/>
</dbReference>
<protein>
    <recommendedName>
        <fullName evidence="3">histidine kinase</fullName>
        <ecNumber evidence="3">2.7.13.3</ecNumber>
    </recommendedName>
</protein>
<organism evidence="17 18">
    <name type="scientific">Herbaspirillum frisingense</name>
    <dbReference type="NCBI Taxonomy" id="92645"/>
    <lineage>
        <taxon>Bacteria</taxon>
        <taxon>Pseudomonadati</taxon>
        <taxon>Pseudomonadota</taxon>
        <taxon>Betaproteobacteria</taxon>
        <taxon>Burkholderiales</taxon>
        <taxon>Oxalobacteraceae</taxon>
        <taxon>Herbaspirillum</taxon>
    </lineage>
</organism>
<keyword evidence="7" id="KW-0808">Transferase</keyword>
<dbReference type="RefSeq" id="WP_233207499.1">
    <property type="nucleotide sequence ID" value="NZ_JAVDSJ010000007.1"/>
</dbReference>
<dbReference type="SUPFAM" id="SSF47384">
    <property type="entry name" value="Homodimeric domain of signal transducing histidine kinase"/>
    <property type="match status" value="1"/>
</dbReference>
<evidence type="ECO:0000256" key="8">
    <source>
        <dbReference type="ARBA" id="ARBA00022692"/>
    </source>
</evidence>
<comment type="caution">
    <text evidence="17">The sequence shown here is derived from an EMBL/GenBank/DDBJ whole genome shotgun (WGS) entry which is preliminary data.</text>
</comment>
<keyword evidence="14" id="KW-0472">Membrane</keyword>
<dbReference type="InterPro" id="IPR050980">
    <property type="entry name" value="2C_sensor_his_kinase"/>
</dbReference>
<dbReference type="PROSITE" id="PS50885">
    <property type="entry name" value="HAMP"/>
    <property type="match status" value="1"/>
</dbReference>
<dbReference type="SMART" id="SM00388">
    <property type="entry name" value="HisKA"/>
    <property type="match status" value="1"/>
</dbReference>
<dbReference type="PRINTS" id="PR00344">
    <property type="entry name" value="BCTRLSENSOR"/>
</dbReference>
<name>A0ABU1PLU0_9BURK</name>
<dbReference type="EMBL" id="JAVDSJ010000007">
    <property type="protein sequence ID" value="MDR6586472.1"/>
    <property type="molecule type" value="Genomic_DNA"/>
</dbReference>
<evidence type="ECO:0000256" key="12">
    <source>
        <dbReference type="ARBA" id="ARBA00022989"/>
    </source>
</evidence>
<dbReference type="CDD" id="cd06225">
    <property type="entry name" value="HAMP"/>
    <property type="match status" value="1"/>
</dbReference>
<evidence type="ECO:0000256" key="11">
    <source>
        <dbReference type="ARBA" id="ARBA00022840"/>
    </source>
</evidence>
<accession>A0ABU1PLU0</accession>
<keyword evidence="4" id="KW-1003">Cell membrane</keyword>
<keyword evidence="13" id="KW-0902">Two-component regulatory system</keyword>
<comment type="catalytic activity">
    <reaction evidence="1">
        <text>ATP + protein L-histidine = ADP + protein N-phospho-L-histidine.</text>
        <dbReference type="EC" id="2.7.13.3"/>
    </reaction>
</comment>
<dbReference type="EC" id="2.7.13.3" evidence="3"/>
<evidence type="ECO:0000256" key="10">
    <source>
        <dbReference type="ARBA" id="ARBA00022777"/>
    </source>
</evidence>
<dbReference type="InterPro" id="IPR003660">
    <property type="entry name" value="HAMP_dom"/>
</dbReference>
<proteinExistence type="predicted"/>
<gene>
    <name evidence="17" type="ORF">J2W50_004702</name>
</gene>
<comment type="subcellular location">
    <subcellularLocation>
        <location evidence="2">Cell inner membrane</location>
        <topology evidence="2">Multi-pass membrane protein</topology>
    </subcellularLocation>
</comment>
<keyword evidence="11" id="KW-0067">ATP-binding</keyword>
<evidence type="ECO:0000256" key="3">
    <source>
        <dbReference type="ARBA" id="ARBA00012438"/>
    </source>
</evidence>
<dbReference type="InterPro" id="IPR004358">
    <property type="entry name" value="Sig_transdc_His_kin-like_C"/>
</dbReference>
<dbReference type="SUPFAM" id="SSF158472">
    <property type="entry name" value="HAMP domain-like"/>
    <property type="match status" value="1"/>
</dbReference>
<feature type="domain" description="Histidine kinase" evidence="15">
    <location>
        <begin position="236"/>
        <end position="435"/>
    </location>
</feature>
<dbReference type="InterPro" id="IPR003594">
    <property type="entry name" value="HATPase_dom"/>
</dbReference>
<dbReference type="Gene3D" id="1.10.8.500">
    <property type="entry name" value="HAMP domain in histidine kinase"/>
    <property type="match status" value="1"/>
</dbReference>
<dbReference type="SUPFAM" id="SSF55874">
    <property type="entry name" value="ATPase domain of HSP90 chaperone/DNA topoisomerase II/histidine kinase"/>
    <property type="match status" value="1"/>
</dbReference>